<dbReference type="Gene3D" id="3.10.580.10">
    <property type="entry name" value="CBS-domain"/>
    <property type="match status" value="1"/>
</dbReference>
<gene>
    <name evidence="7" type="ORF">PXEA_LOCUS31219</name>
</gene>
<reference evidence="7" key="1">
    <citation type="submission" date="2018-11" db="EMBL/GenBank/DDBJ databases">
        <authorList>
            <consortium name="Pathogen Informatics"/>
        </authorList>
    </citation>
    <scope>NUCLEOTIDE SEQUENCE</scope>
</reference>
<comment type="subunit">
    <text evidence="4">AMPK is a heterotrimer of an alpha catalytic subunit (PRKAA1 or PRKAA2), a beta (PRKAB1 or PRKAB2) and a gamma non-catalytic subunits (PRKAG1, PRKAG2 or PRKAG3). Interacts with FNIP1 and FNIP2.</text>
</comment>
<dbReference type="PANTHER" id="PTHR13780">
    <property type="entry name" value="AMP-ACTIVATED PROTEIN KINASE, GAMMA REGULATORY SUBUNIT"/>
    <property type="match status" value="1"/>
</dbReference>
<proteinExistence type="inferred from homology"/>
<organism evidence="7 8">
    <name type="scientific">Protopolystoma xenopodis</name>
    <dbReference type="NCBI Taxonomy" id="117903"/>
    <lineage>
        <taxon>Eukaryota</taxon>
        <taxon>Metazoa</taxon>
        <taxon>Spiralia</taxon>
        <taxon>Lophotrochozoa</taxon>
        <taxon>Platyhelminthes</taxon>
        <taxon>Monogenea</taxon>
        <taxon>Polyopisthocotylea</taxon>
        <taxon>Polystomatidea</taxon>
        <taxon>Polystomatidae</taxon>
        <taxon>Protopolystoma</taxon>
    </lineage>
</organism>
<feature type="domain" description="CBS" evidence="6">
    <location>
        <begin position="1"/>
        <end position="54"/>
    </location>
</feature>
<dbReference type="GO" id="GO:0005634">
    <property type="term" value="C:nucleus"/>
    <property type="evidence" value="ECO:0007669"/>
    <property type="project" value="TreeGrafter"/>
</dbReference>
<evidence type="ECO:0000256" key="2">
    <source>
        <dbReference type="ARBA" id="ARBA00022737"/>
    </source>
</evidence>
<dbReference type="GO" id="GO:0031588">
    <property type="term" value="C:nucleotide-activated protein kinase complex"/>
    <property type="evidence" value="ECO:0007669"/>
    <property type="project" value="TreeGrafter"/>
</dbReference>
<dbReference type="GO" id="GO:0005737">
    <property type="term" value="C:cytoplasm"/>
    <property type="evidence" value="ECO:0007669"/>
    <property type="project" value="TreeGrafter"/>
</dbReference>
<name>A0A3S5CPK2_9PLAT</name>
<dbReference type="Pfam" id="PF00571">
    <property type="entry name" value="CBS"/>
    <property type="match status" value="1"/>
</dbReference>
<keyword evidence="3 5" id="KW-0129">CBS domain</keyword>
<evidence type="ECO:0000313" key="7">
    <source>
        <dbReference type="EMBL" id="VEL37779.1"/>
    </source>
</evidence>
<dbReference type="InterPro" id="IPR050511">
    <property type="entry name" value="AMPK_gamma/SDS23_families"/>
</dbReference>
<evidence type="ECO:0000259" key="6">
    <source>
        <dbReference type="PROSITE" id="PS51371"/>
    </source>
</evidence>
<dbReference type="AlphaFoldDB" id="A0A3S5CPK2"/>
<dbReference type="EMBL" id="CAAALY010255950">
    <property type="protein sequence ID" value="VEL37779.1"/>
    <property type="molecule type" value="Genomic_DNA"/>
</dbReference>
<comment type="caution">
    <text evidence="7">The sequence shown here is derived from an EMBL/GenBank/DDBJ whole genome shotgun (WGS) entry which is preliminary data.</text>
</comment>
<accession>A0A3S5CPK2</accession>
<keyword evidence="8" id="KW-1185">Reference proteome</keyword>
<dbReference type="GO" id="GO:0019887">
    <property type="term" value="F:protein kinase regulator activity"/>
    <property type="evidence" value="ECO:0007669"/>
    <property type="project" value="TreeGrafter"/>
</dbReference>
<dbReference type="PANTHER" id="PTHR13780:SF35">
    <property type="entry name" value="LD22662P"/>
    <property type="match status" value="1"/>
</dbReference>
<sequence length="54" mass="6308">MVFVRPETSLLQAIEVLVQHRVHRLPIIDTISGNPLHILTHKRILKYLHLNVSF</sequence>
<evidence type="ECO:0000313" key="8">
    <source>
        <dbReference type="Proteomes" id="UP000784294"/>
    </source>
</evidence>
<dbReference type="OrthoDB" id="449052at2759"/>
<comment type="similarity">
    <text evidence="1">Belongs to the 5'-AMP-activated protein kinase gamma subunit family.</text>
</comment>
<dbReference type="PROSITE" id="PS51371">
    <property type="entry name" value="CBS"/>
    <property type="match status" value="1"/>
</dbReference>
<keyword evidence="2" id="KW-0677">Repeat</keyword>
<dbReference type="GO" id="GO:0019901">
    <property type="term" value="F:protein kinase binding"/>
    <property type="evidence" value="ECO:0007669"/>
    <property type="project" value="TreeGrafter"/>
</dbReference>
<evidence type="ECO:0000256" key="3">
    <source>
        <dbReference type="ARBA" id="ARBA00023122"/>
    </source>
</evidence>
<dbReference type="GO" id="GO:0016208">
    <property type="term" value="F:AMP binding"/>
    <property type="evidence" value="ECO:0007669"/>
    <property type="project" value="TreeGrafter"/>
</dbReference>
<protein>
    <recommendedName>
        <fullName evidence="6">CBS domain-containing protein</fullName>
    </recommendedName>
</protein>
<evidence type="ECO:0000256" key="1">
    <source>
        <dbReference type="ARBA" id="ARBA00006750"/>
    </source>
</evidence>
<dbReference type="InterPro" id="IPR046342">
    <property type="entry name" value="CBS_dom_sf"/>
</dbReference>
<evidence type="ECO:0000256" key="5">
    <source>
        <dbReference type="PROSITE-ProRule" id="PRU00703"/>
    </source>
</evidence>
<dbReference type="Proteomes" id="UP000784294">
    <property type="component" value="Unassembled WGS sequence"/>
</dbReference>
<evidence type="ECO:0000256" key="4">
    <source>
        <dbReference type="ARBA" id="ARBA00025878"/>
    </source>
</evidence>
<dbReference type="InterPro" id="IPR000644">
    <property type="entry name" value="CBS_dom"/>
</dbReference>
<dbReference type="SMART" id="SM00116">
    <property type="entry name" value="CBS"/>
    <property type="match status" value="1"/>
</dbReference>
<dbReference type="SUPFAM" id="SSF54631">
    <property type="entry name" value="CBS-domain pair"/>
    <property type="match status" value="1"/>
</dbReference>